<keyword evidence="5" id="KW-0998">Cell outer membrane</keyword>
<dbReference type="CDD" id="cd08977">
    <property type="entry name" value="SusD"/>
    <property type="match status" value="1"/>
</dbReference>
<protein>
    <submittedName>
        <fullName evidence="8">Putative outer membrane starch-binding protein</fullName>
    </submittedName>
</protein>
<dbReference type="InterPro" id="IPR011990">
    <property type="entry name" value="TPR-like_helical_dom_sf"/>
</dbReference>
<dbReference type="Pfam" id="PF07980">
    <property type="entry name" value="SusD_RagB"/>
    <property type="match status" value="1"/>
</dbReference>
<organism evidence="8 9">
    <name type="scientific">Chitinophaga niastensis</name>
    <dbReference type="NCBI Taxonomy" id="536980"/>
    <lineage>
        <taxon>Bacteria</taxon>
        <taxon>Pseudomonadati</taxon>
        <taxon>Bacteroidota</taxon>
        <taxon>Chitinophagia</taxon>
        <taxon>Chitinophagales</taxon>
        <taxon>Chitinophagaceae</taxon>
        <taxon>Chitinophaga</taxon>
    </lineage>
</organism>
<evidence type="ECO:0000313" key="8">
    <source>
        <dbReference type="EMBL" id="PSL45335.1"/>
    </source>
</evidence>
<dbReference type="SUPFAM" id="SSF48452">
    <property type="entry name" value="TPR-like"/>
    <property type="match status" value="1"/>
</dbReference>
<feature type="domain" description="RagB/SusD" evidence="6">
    <location>
        <begin position="299"/>
        <end position="505"/>
    </location>
</feature>
<evidence type="ECO:0000259" key="7">
    <source>
        <dbReference type="Pfam" id="PF14322"/>
    </source>
</evidence>
<comment type="similarity">
    <text evidence="2">Belongs to the SusD family.</text>
</comment>
<dbReference type="OrthoDB" id="636214at2"/>
<keyword evidence="9" id="KW-1185">Reference proteome</keyword>
<evidence type="ECO:0000256" key="2">
    <source>
        <dbReference type="ARBA" id="ARBA00006275"/>
    </source>
</evidence>
<dbReference type="RefSeq" id="WP_106529680.1">
    <property type="nucleotide sequence ID" value="NZ_PYAW01000004.1"/>
</dbReference>
<gene>
    <name evidence="8" type="ORF">CLV51_10437</name>
</gene>
<sequence>MKYAYLALTALLLSTTSCKKLVEPKVYSYLTDANAFLTLSDAKAAVNGVYSRLKQPSGRSDAWMYYAGFQVTISDLTTDIGHASSGGDVGLMSDCQWTGNNTYLAFAWQHQYKLVTDANRALFHIPTMTTITDAQKNQFEAELKFLRALGYIDLTDAFGPVVLVTDQTVAQNNLTPNYEAQLPVTPVADINKLIISDLEFAAQNLPQNYLNNAIYSTNDIGRATKGAAMSLLCKLYMREHEWQKALDLTTEIMKLGYGLYPTYAGLFAEKNKWCQENIFSALADPLNDAVEIMNHFGPINNPQVTDRWQYFAVTWYFWNTYAATDDRKQMFYYDYIGTDGLHYVQAPAGQINPPAGFYYMPDVATTKFADPHGSTTYYDGHVFPILRYADILMCRAEALNELNGPTTEAIGLINQVKDRSHATELGAAATFSKDALRDAILQERGWEFFFECKRRQDLIRMGKYESVVNTYLTAVGKTPTIKLATDKYFSYPQAQIDMNPKISNNDRRH</sequence>
<dbReference type="Gene3D" id="1.25.40.390">
    <property type="match status" value="1"/>
</dbReference>
<feature type="domain" description="SusD-like N-terminal" evidence="7">
    <location>
        <begin position="73"/>
        <end position="237"/>
    </location>
</feature>
<name>A0A2P8HGI4_CHINA</name>
<proteinExistence type="inferred from homology"/>
<comment type="caution">
    <text evidence="8">The sequence shown here is derived from an EMBL/GenBank/DDBJ whole genome shotgun (WGS) entry which is preliminary data.</text>
</comment>
<evidence type="ECO:0000259" key="6">
    <source>
        <dbReference type="Pfam" id="PF07980"/>
    </source>
</evidence>
<accession>A0A2P8HGI4</accession>
<evidence type="ECO:0000256" key="3">
    <source>
        <dbReference type="ARBA" id="ARBA00022729"/>
    </source>
</evidence>
<dbReference type="Proteomes" id="UP000240971">
    <property type="component" value="Unassembled WGS sequence"/>
</dbReference>
<evidence type="ECO:0000313" key="9">
    <source>
        <dbReference type="Proteomes" id="UP000240971"/>
    </source>
</evidence>
<dbReference type="PROSITE" id="PS51257">
    <property type="entry name" value="PROKAR_LIPOPROTEIN"/>
    <property type="match status" value="1"/>
</dbReference>
<dbReference type="EMBL" id="PYAW01000004">
    <property type="protein sequence ID" value="PSL45335.1"/>
    <property type="molecule type" value="Genomic_DNA"/>
</dbReference>
<dbReference type="Pfam" id="PF14322">
    <property type="entry name" value="SusD-like_3"/>
    <property type="match status" value="1"/>
</dbReference>
<dbReference type="GO" id="GO:0009279">
    <property type="term" value="C:cell outer membrane"/>
    <property type="evidence" value="ECO:0007669"/>
    <property type="project" value="UniProtKB-SubCell"/>
</dbReference>
<reference evidence="8 9" key="1">
    <citation type="submission" date="2018-03" db="EMBL/GenBank/DDBJ databases">
        <title>Genomic Encyclopedia of Archaeal and Bacterial Type Strains, Phase II (KMG-II): from individual species to whole genera.</title>
        <authorList>
            <person name="Goeker M."/>
        </authorList>
    </citation>
    <scope>NUCLEOTIDE SEQUENCE [LARGE SCALE GENOMIC DNA]</scope>
    <source>
        <strain evidence="8 9">DSM 24859</strain>
    </source>
</reference>
<keyword evidence="3" id="KW-0732">Signal</keyword>
<dbReference type="InterPro" id="IPR033985">
    <property type="entry name" value="SusD-like_N"/>
</dbReference>
<evidence type="ECO:0000256" key="4">
    <source>
        <dbReference type="ARBA" id="ARBA00023136"/>
    </source>
</evidence>
<comment type="subcellular location">
    <subcellularLocation>
        <location evidence="1">Cell outer membrane</location>
    </subcellularLocation>
</comment>
<evidence type="ECO:0000256" key="5">
    <source>
        <dbReference type="ARBA" id="ARBA00023237"/>
    </source>
</evidence>
<dbReference type="AlphaFoldDB" id="A0A2P8HGI4"/>
<keyword evidence="4" id="KW-0472">Membrane</keyword>
<dbReference type="InterPro" id="IPR012944">
    <property type="entry name" value="SusD_RagB_dom"/>
</dbReference>
<evidence type="ECO:0000256" key="1">
    <source>
        <dbReference type="ARBA" id="ARBA00004442"/>
    </source>
</evidence>